<feature type="signal peptide" evidence="1">
    <location>
        <begin position="1"/>
        <end position="29"/>
    </location>
</feature>
<sequence>MGLKCATSVSVLVIVLLALFAMTAPQVSGARELEDLVGASARTCSARSGQYRGICLFSVNCARTCKLERFTSGSCRFLRCVCTKTC</sequence>
<proteinExistence type="evidence at transcript level"/>
<dbReference type="Pfam" id="PF00304">
    <property type="entry name" value="Gamma-thionin"/>
    <property type="match status" value="1"/>
</dbReference>
<dbReference type="InterPro" id="IPR036574">
    <property type="entry name" value="Scorpion_toxin-like_sf"/>
</dbReference>
<dbReference type="EMBL" id="JN642626">
    <property type="protein sequence ID" value="AEY84981.1"/>
    <property type="molecule type" value="mRNA"/>
</dbReference>
<accession>H6UGX6</accession>
<dbReference type="GO" id="GO:0006952">
    <property type="term" value="P:defense response"/>
    <property type="evidence" value="ECO:0007669"/>
    <property type="project" value="InterPro"/>
</dbReference>
<keyword evidence="1" id="KW-0732">Signal</keyword>
<feature type="domain" description="Knottins-like" evidence="2">
    <location>
        <begin position="43"/>
        <end position="86"/>
    </location>
</feature>
<dbReference type="SUPFAM" id="SSF57095">
    <property type="entry name" value="Scorpion toxin-like"/>
    <property type="match status" value="1"/>
</dbReference>
<dbReference type="Gene3D" id="3.30.30.10">
    <property type="entry name" value="Knottin, scorpion toxin-like"/>
    <property type="match status" value="1"/>
</dbReference>
<dbReference type="PROSITE" id="PS00940">
    <property type="entry name" value="GAMMA_THIONIN"/>
    <property type="match status" value="1"/>
</dbReference>
<dbReference type="SMR" id="H6UGX6"/>
<protein>
    <submittedName>
        <fullName evidence="3">Defensin-like protein</fullName>
    </submittedName>
</protein>
<organism evidence="3">
    <name type="scientific">Wolffia australiana</name>
    <name type="common">Water-meal</name>
    <name type="synonym">Wolffia arrhiza var. australiana</name>
    <dbReference type="NCBI Taxonomy" id="161112"/>
    <lineage>
        <taxon>Eukaryota</taxon>
        <taxon>Viridiplantae</taxon>
        <taxon>Streptophyta</taxon>
        <taxon>Embryophyta</taxon>
        <taxon>Tracheophyta</taxon>
        <taxon>Spermatophyta</taxon>
        <taxon>Magnoliopsida</taxon>
        <taxon>Liliopsida</taxon>
        <taxon>Araceae</taxon>
        <taxon>Lemnoideae</taxon>
        <taxon>Wolffia</taxon>
    </lineage>
</organism>
<feature type="chain" id="PRO_5003607242" evidence="1">
    <location>
        <begin position="30"/>
        <end position="86"/>
    </location>
</feature>
<dbReference type="InterPro" id="IPR003614">
    <property type="entry name" value="Knottins"/>
</dbReference>
<evidence type="ECO:0000313" key="3">
    <source>
        <dbReference type="EMBL" id="AEY84981.1"/>
    </source>
</evidence>
<name>H6UGX6_WOLAU</name>
<dbReference type="SMART" id="SM00505">
    <property type="entry name" value="Knot1"/>
    <property type="match status" value="1"/>
</dbReference>
<evidence type="ECO:0000259" key="2">
    <source>
        <dbReference type="SMART" id="SM00505"/>
    </source>
</evidence>
<dbReference type="AlphaFoldDB" id="H6UGX6"/>
<dbReference type="InterPro" id="IPR008176">
    <property type="entry name" value="Defensin_plant"/>
</dbReference>
<evidence type="ECO:0000256" key="1">
    <source>
        <dbReference type="SAM" id="SignalP"/>
    </source>
</evidence>
<reference evidence="3" key="1">
    <citation type="submission" date="2011-09" db="EMBL/GenBank/DDBJ databases">
        <authorList>
            <person name="Mittal A."/>
            <person name="Bhattacharya M."/>
            <person name="Mead J."/>
        </authorList>
    </citation>
    <scope>NUCLEOTIDE SEQUENCE</scope>
</reference>